<protein>
    <submittedName>
        <fullName evidence="2">Uncharacterized protein</fullName>
    </submittedName>
</protein>
<dbReference type="OrthoDB" id="10534956at2759"/>
<evidence type="ECO:0000313" key="2">
    <source>
        <dbReference type="EMBL" id="KFM77959.1"/>
    </source>
</evidence>
<name>A0A087UKS0_STEMI</name>
<proteinExistence type="predicted"/>
<evidence type="ECO:0000256" key="1">
    <source>
        <dbReference type="SAM" id="MobiDB-lite"/>
    </source>
</evidence>
<keyword evidence="3" id="KW-1185">Reference proteome</keyword>
<feature type="region of interest" description="Disordered" evidence="1">
    <location>
        <begin position="38"/>
        <end position="85"/>
    </location>
</feature>
<reference evidence="2 3" key="1">
    <citation type="submission" date="2013-11" db="EMBL/GenBank/DDBJ databases">
        <title>Genome sequencing of Stegodyphus mimosarum.</title>
        <authorList>
            <person name="Bechsgaard J."/>
        </authorList>
    </citation>
    <scope>NUCLEOTIDE SEQUENCE [LARGE SCALE GENOMIC DNA]</scope>
</reference>
<dbReference type="Proteomes" id="UP000054359">
    <property type="component" value="Unassembled WGS sequence"/>
</dbReference>
<feature type="region of interest" description="Disordered" evidence="1">
    <location>
        <begin position="159"/>
        <end position="178"/>
    </location>
</feature>
<feature type="non-terminal residue" evidence="2">
    <location>
        <position position="178"/>
    </location>
</feature>
<evidence type="ECO:0000313" key="3">
    <source>
        <dbReference type="Proteomes" id="UP000054359"/>
    </source>
</evidence>
<dbReference type="AlphaFoldDB" id="A0A087UKS0"/>
<feature type="compositionally biased region" description="Basic and acidic residues" evidence="1">
    <location>
        <begin position="167"/>
        <end position="178"/>
    </location>
</feature>
<organism evidence="2 3">
    <name type="scientific">Stegodyphus mimosarum</name>
    <name type="common">African social velvet spider</name>
    <dbReference type="NCBI Taxonomy" id="407821"/>
    <lineage>
        <taxon>Eukaryota</taxon>
        <taxon>Metazoa</taxon>
        <taxon>Ecdysozoa</taxon>
        <taxon>Arthropoda</taxon>
        <taxon>Chelicerata</taxon>
        <taxon>Arachnida</taxon>
        <taxon>Araneae</taxon>
        <taxon>Araneomorphae</taxon>
        <taxon>Entelegynae</taxon>
        <taxon>Eresoidea</taxon>
        <taxon>Eresidae</taxon>
        <taxon>Stegodyphus</taxon>
    </lineage>
</organism>
<feature type="compositionally biased region" description="Basic and acidic residues" evidence="1">
    <location>
        <begin position="57"/>
        <end position="66"/>
    </location>
</feature>
<gene>
    <name evidence="2" type="ORF">X975_14067</name>
</gene>
<accession>A0A087UKS0</accession>
<dbReference type="EMBL" id="KK120284">
    <property type="protein sequence ID" value="KFM77959.1"/>
    <property type="molecule type" value="Genomic_DNA"/>
</dbReference>
<sequence length="178" mass="20878">MASLKSLGYLLENMKAMIHDRDSVTECLKECMTDGLKALLPTDMEKPEGKVEEDEGKEIPSRKSDEQISDISSTTKDEDEDEKVSVDDKIKLKWEQNRVVFEAVQKEKDFLSRIYSIFNTRMYELTEGVMKMKELVQQEEAMKEKYSMKKKELENLLPQKRKSYKIPPRDPIEECEIR</sequence>